<dbReference type="SUPFAM" id="SSF51306">
    <property type="entry name" value="LexA/Signal peptidase"/>
    <property type="match status" value="1"/>
</dbReference>
<reference evidence="10 11" key="1">
    <citation type="journal article" date="2015" name="Genome Announc.">
        <title>Draft Genome Sequence of Clostridium tyrobutyricum Strain DIVETGP, Isolated from Cow's Milk for Grana Padano Production.</title>
        <authorList>
            <person name="Soggiu A."/>
            <person name="Piras C."/>
            <person name="Gaiarsa S."/>
            <person name="Sassera D."/>
            <person name="Roncada P."/>
            <person name="Bendixen E."/>
            <person name="Brasca M."/>
            <person name="Bonizzi L."/>
        </authorList>
    </citation>
    <scope>NUCLEOTIDE SEQUENCE [LARGE SCALE GENOMIC DNA]</scope>
    <source>
        <strain evidence="10 11">DIVETGP</strain>
    </source>
</reference>
<dbReference type="RefSeq" id="WP_026142661.1">
    <property type="nucleotide sequence ID" value="NZ_CBXI010000022.1"/>
</dbReference>
<dbReference type="GeneID" id="29420973"/>
<evidence type="ECO:0000313" key="10">
    <source>
        <dbReference type="EMBL" id="CDL91188.1"/>
    </source>
</evidence>
<keyword evidence="11" id="KW-1185">Reference proteome</keyword>
<evidence type="ECO:0000256" key="6">
    <source>
        <dbReference type="ARBA" id="ARBA00022801"/>
    </source>
</evidence>
<feature type="domain" description="Peptidase S26" evidence="9">
    <location>
        <begin position="5"/>
        <end position="163"/>
    </location>
</feature>
<evidence type="ECO:0000256" key="8">
    <source>
        <dbReference type="RuleBase" id="RU362042"/>
    </source>
</evidence>
<dbReference type="PANTHER" id="PTHR43390:SF1">
    <property type="entry name" value="CHLOROPLAST PROCESSING PEPTIDASE"/>
    <property type="match status" value="1"/>
</dbReference>
<keyword evidence="8" id="KW-0472">Membrane</keyword>
<evidence type="ECO:0000256" key="7">
    <source>
        <dbReference type="PIRSR" id="PIRSR600223-1"/>
    </source>
</evidence>
<feature type="transmembrane region" description="Helical" evidence="8">
    <location>
        <begin position="6"/>
        <end position="26"/>
    </location>
</feature>
<dbReference type="InterPro" id="IPR019756">
    <property type="entry name" value="Pept_S26A_signal_pept_1_Ser-AS"/>
</dbReference>
<dbReference type="GO" id="GO:0006465">
    <property type="term" value="P:signal peptide processing"/>
    <property type="evidence" value="ECO:0007669"/>
    <property type="project" value="InterPro"/>
</dbReference>
<dbReference type="Pfam" id="PF10502">
    <property type="entry name" value="Peptidase_S26"/>
    <property type="match status" value="1"/>
</dbReference>
<dbReference type="EC" id="3.4.21.89" evidence="4 8"/>
<dbReference type="PROSITE" id="PS00501">
    <property type="entry name" value="SPASE_I_1"/>
    <property type="match status" value="1"/>
</dbReference>
<keyword evidence="5 8" id="KW-0645">Protease</keyword>
<protein>
    <recommendedName>
        <fullName evidence="4 8">Signal peptidase I</fullName>
        <ecNumber evidence="4 8">3.4.21.89</ecNumber>
    </recommendedName>
</protein>
<dbReference type="PROSITE" id="PS00761">
    <property type="entry name" value="SPASE_I_3"/>
    <property type="match status" value="1"/>
</dbReference>
<dbReference type="GO" id="GO:0009003">
    <property type="term" value="F:signal peptidase activity"/>
    <property type="evidence" value="ECO:0007669"/>
    <property type="project" value="UniProtKB-EC"/>
</dbReference>
<proteinExistence type="inferred from homology"/>
<keyword evidence="8" id="KW-0812">Transmembrane</keyword>
<accession>W6N3W6</accession>
<feature type="active site" evidence="7">
    <location>
        <position position="77"/>
    </location>
</feature>
<dbReference type="Proteomes" id="UP000019482">
    <property type="component" value="Unassembled WGS sequence"/>
</dbReference>
<dbReference type="NCBIfam" id="TIGR02227">
    <property type="entry name" value="sigpep_I_bact"/>
    <property type="match status" value="1"/>
</dbReference>
<evidence type="ECO:0000256" key="4">
    <source>
        <dbReference type="ARBA" id="ARBA00013208"/>
    </source>
</evidence>
<comment type="subcellular location">
    <subcellularLocation>
        <location evidence="2">Cell membrane</location>
        <topology evidence="2">Single-pass type II membrane protein</topology>
    </subcellularLocation>
    <subcellularLocation>
        <location evidence="8">Membrane</location>
        <topology evidence="8">Single-pass type II membrane protein</topology>
    </subcellularLocation>
</comment>
<dbReference type="OrthoDB" id="9802919at2"/>
<feature type="active site" evidence="7">
    <location>
        <position position="34"/>
    </location>
</feature>
<evidence type="ECO:0000256" key="1">
    <source>
        <dbReference type="ARBA" id="ARBA00000677"/>
    </source>
</evidence>
<dbReference type="InterPro" id="IPR036286">
    <property type="entry name" value="LexA/Signal_pep-like_sf"/>
</dbReference>
<evidence type="ECO:0000256" key="3">
    <source>
        <dbReference type="ARBA" id="ARBA00009370"/>
    </source>
</evidence>
<dbReference type="PRINTS" id="PR00727">
    <property type="entry name" value="LEADERPTASE"/>
</dbReference>
<dbReference type="GO" id="GO:0004252">
    <property type="term" value="F:serine-type endopeptidase activity"/>
    <property type="evidence" value="ECO:0007669"/>
    <property type="project" value="InterPro"/>
</dbReference>
<evidence type="ECO:0000313" key="11">
    <source>
        <dbReference type="Proteomes" id="UP000019482"/>
    </source>
</evidence>
<keyword evidence="6 8" id="KW-0378">Hydrolase</keyword>
<dbReference type="InterPro" id="IPR019758">
    <property type="entry name" value="Pept_S26A_signal_pept_1_CS"/>
</dbReference>
<dbReference type="Gene3D" id="2.10.109.10">
    <property type="entry name" value="Umud Fragment, subunit A"/>
    <property type="match status" value="1"/>
</dbReference>
<comment type="caution">
    <text evidence="10">The sequence shown here is derived from an EMBL/GenBank/DDBJ whole genome shotgun (WGS) entry which is preliminary data.</text>
</comment>
<comment type="catalytic activity">
    <reaction evidence="1 8">
        <text>Cleavage of hydrophobic, N-terminal signal or leader sequences from secreted and periplasmic proteins.</text>
        <dbReference type="EC" id="3.4.21.89"/>
    </reaction>
</comment>
<evidence type="ECO:0000256" key="5">
    <source>
        <dbReference type="ARBA" id="ARBA00022670"/>
    </source>
</evidence>
<dbReference type="GO" id="GO:0005886">
    <property type="term" value="C:plasma membrane"/>
    <property type="evidence" value="ECO:0007669"/>
    <property type="project" value="UniProtKB-SubCell"/>
</dbReference>
<organism evidence="10 11">
    <name type="scientific">Clostridium tyrobutyricum DIVETGP</name>
    <dbReference type="NCBI Taxonomy" id="1408889"/>
    <lineage>
        <taxon>Bacteria</taxon>
        <taxon>Bacillati</taxon>
        <taxon>Bacillota</taxon>
        <taxon>Clostridia</taxon>
        <taxon>Eubacteriales</taxon>
        <taxon>Clostridiaceae</taxon>
        <taxon>Clostridium</taxon>
    </lineage>
</organism>
<name>W6N3W6_CLOTY</name>
<keyword evidence="8" id="KW-1133">Transmembrane helix</keyword>
<dbReference type="EMBL" id="CBXI010000022">
    <property type="protein sequence ID" value="CDL91188.1"/>
    <property type="molecule type" value="Genomic_DNA"/>
</dbReference>
<dbReference type="PANTHER" id="PTHR43390">
    <property type="entry name" value="SIGNAL PEPTIDASE I"/>
    <property type="match status" value="1"/>
</dbReference>
<dbReference type="InterPro" id="IPR019533">
    <property type="entry name" value="Peptidase_S26"/>
</dbReference>
<dbReference type="AlphaFoldDB" id="W6N3W6"/>
<sequence length="172" mass="19847">MGKNKLVKIITITIIISLLFKIYIFSTVHISGQSMMPTLNNNDSVLIEKISLFTKNFKRGQIIIFNSNNKNHDIYIKRIIGVEGDKIELRGGSIYLNGNKLKEPYIKKYITTNGGTFLHENQIIKIKKGFIFVLGDNRPLSNDSRYLGPINIKSIKGHIIFKFFPFNRFKFF</sequence>
<dbReference type="CDD" id="cd06530">
    <property type="entry name" value="S26_SPase_I"/>
    <property type="match status" value="1"/>
</dbReference>
<dbReference type="InterPro" id="IPR000223">
    <property type="entry name" value="Pept_S26A_signal_pept_1"/>
</dbReference>
<comment type="similarity">
    <text evidence="3 8">Belongs to the peptidase S26 family.</text>
</comment>
<gene>
    <name evidence="10" type="ORF">CTDIVETGP_1258</name>
</gene>
<evidence type="ECO:0000259" key="9">
    <source>
        <dbReference type="Pfam" id="PF10502"/>
    </source>
</evidence>
<evidence type="ECO:0000256" key="2">
    <source>
        <dbReference type="ARBA" id="ARBA00004401"/>
    </source>
</evidence>